<dbReference type="RefSeq" id="WP_275203256.1">
    <property type="nucleotide sequence ID" value="NZ_JARFID010001179.1"/>
</dbReference>
<dbReference type="Gene3D" id="2.70.98.10">
    <property type="match status" value="1"/>
</dbReference>
<dbReference type="GO" id="GO:0005829">
    <property type="term" value="C:cytosol"/>
    <property type="evidence" value="ECO:0007669"/>
    <property type="project" value="TreeGrafter"/>
</dbReference>
<proteinExistence type="predicted"/>
<dbReference type="Pfam" id="PF07971">
    <property type="entry name" value="Glyco_hydro_92"/>
    <property type="match status" value="1"/>
</dbReference>
<dbReference type="GO" id="GO:0005975">
    <property type="term" value="P:carbohydrate metabolic process"/>
    <property type="evidence" value="ECO:0007669"/>
    <property type="project" value="InterPro"/>
</dbReference>
<feature type="domain" description="Glycosyl hydrolase family 92" evidence="4">
    <location>
        <begin position="1"/>
        <end position="96"/>
    </location>
</feature>
<dbReference type="AlphaFoldDB" id="A0AAX4Y3H8"/>
<comment type="caution">
    <text evidence="5">The sequence shown here is derived from an EMBL/GenBank/DDBJ whole genome shotgun (WGS) entry which is preliminary data.</text>
</comment>
<dbReference type="EMBL" id="JARFID010001179">
    <property type="protein sequence ID" value="MDE8698411.1"/>
    <property type="molecule type" value="Genomic_DNA"/>
</dbReference>
<feature type="non-terminal residue" evidence="5">
    <location>
        <position position="1"/>
    </location>
</feature>
<sequence length="96" mass="10840">HAFIQPSLASDVDGRYRTMGQEIKQDASYTNYTVFSLWDTFRAAHPLYTIVTPEQNQAFIRSLLRKYDEGGILPKWVLASNETGTMIGYHAVSVIA</sequence>
<dbReference type="InterPro" id="IPR014718">
    <property type="entry name" value="GH-type_carb-bd"/>
</dbReference>
<evidence type="ECO:0000256" key="1">
    <source>
        <dbReference type="ARBA" id="ARBA00001913"/>
    </source>
</evidence>
<dbReference type="InterPro" id="IPR050883">
    <property type="entry name" value="PNGase"/>
</dbReference>
<evidence type="ECO:0000313" key="6">
    <source>
        <dbReference type="Proteomes" id="UP001221924"/>
    </source>
</evidence>
<gene>
    <name evidence="5" type="ORF">PZH42_31415</name>
</gene>
<dbReference type="GO" id="GO:0006516">
    <property type="term" value="P:glycoprotein catabolic process"/>
    <property type="evidence" value="ECO:0007669"/>
    <property type="project" value="TreeGrafter"/>
</dbReference>
<dbReference type="Proteomes" id="UP001221924">
    <property type="component" value="Unassembled WGS sequence"/>
</dbReference>
<dbReference type="PANTHER" id="PTHR12143:SF39">
    <property type="entry name" value="SECRETED PROTEIN"/>
    <property type="match status" value="1"/>
</dbReference>
<evidence type="ECO:0000256" key="2">
    <source>
        <dbReference type="ARBA" id="ARBA00011245"/>
    </source>
</evidence>
<evidence type="ECO:0000256" key="3">
    <source>
        <dbReference type="ARBA" id="ARBA00022837"/>
    </source>
</evidence>
<protein>
    <submittedName>
        <fullName evidence="5">Glycoside hydrolase family 92 protein</fullName>
    </submittedName>
</protein>
<dbReference type="PANTHER" id="PTHR12143">
    <property type="entry name" value="PEPTIDE N-GLYCANASE PNGASE -RELATED"/>
    <property type="match status" value="1"/>
</dbReference>
<evidence type="ECO:0000313" key="5">
    <source>
        <dbReference type="EMBL" id="MDE8698411.1"/>
    </source>
</evidence>
<evidence type="ECO:0000259" key="4">
    <source>
        <dbReference type="Pfam" id="PF07971"/>
    </source>
</evidence>
<name>A0AAX4Y3H8_9BACE</name>
<keyword evidence="5" id="KW-0378">Hydrolase</keyword>
<dbReference type="SUPFAM" id="SSF48208">
    <property type="entry name" value="Six-hairpin glycosidases"/>
    <property type="match status" value="1"/>
</dbReference>
<comment type="subunit">
    <text evidence="2">Monomer.</text>
</comment>
<dbReference type="GO" id="GO:0030246">
    <property type="term" value="F:carbohydrate binding"/>
    <property type="evidence" value="ECO:0007669"/>
    <property type="project" value="InterPro"/>
</dbReference>
<dbReference type="GO" id="GO:0000224">
    <property type="term" value="F:peptide-N4-(N-acetyl-beta-glucosaminyl)asparagine amidase activity"/>
    <property type="evidence" value="ECO:0007669"/>
    <property type="project" value="TreeGrafter"/>
</dbReference>
<feature type="non-terminal residue" evidence="5">
    <location>
        <position position="96"/>
    </location>
</feature>
<dbReference type="Gene3D" id="1.20.1050.60">
    <property type="entry name" value="alpha-1,2-mannosidase"/>
    <property type="match status" value="1"/>
</dbReference>
<comment type="cofactor">
    <cofactor evidence="1">
        <name>Ca(2+)</name>
        <dbReference type="ChEBI" id="CHEBI:29108"/>
    </cofactor>
</comment>
<accession>A0AAX4Y3H8</accession>
<reference evidence="5" key="1">
    <citation type="submission" date="2023-03" db="EMBL/GenBank/DDBJ databases">
        <title>DFI Biobank Strains.</title>
        <authorList>
            <person name="Mostad J."/>
            <person name="Paddock L."/>
            <person name="Medina S."/>
            <person name="Waligurski E."/>
            <person name="Barat B."/>
            <person name="Smith R."/>
            <person name="Burgo V."/>
            <person name="Metcalfe C."/>
            <person name="Woodson C."/>
            <person name="Sundararajan A."/>
            <person name="Ramaswamy R."/>
            <person name="Lin H."/>
            <person name="Pamer E.G."/>
        </authorList>
    </citation>
    <scope>NUCLEOTIDE SEQUENCE</scope>
    <source>
        <strain evidence="5">DFI.9.5</strain>
    </source>
</reference>
<organism evidence="5 6">
    <name type="scientific">Bacteroides cellulosilyticus</name>
    <dbReference type="NCBI Taxonomy" id="246787"/>
    <lineage>
        <taxon>Bacteria</taxon>
        <taxon>Pseudomonadati</taxon>
        <taxon>Bacteroidota</taxon>
        <taxon>Bacteroidia</taxon>
        <taxon>Bacteroidales</taxon>
        <taxon>Bacteroidaceae</taxon>
        <taxon>Bacteroides</taxon>
    </lineage>
</organism>
<dbReference type="InterPro" id="IPR012939">
    <property type="entry name" value="Glyco_hydro_92"/>
</dbReference>
<keyword evidence="3" id="KW-0106">Calcium</keyword>
<dbReference type="InterPro" id="IPR008928">
    <property type="entry name" value="6-hairpin_glycosidase_sf"/>
</dbReference>